<dbReference type="SUPFAM" id="SSF56176">
    <property type="entry name" value="FAD-binding/transporter-associated domain-like"/>
    <property type="match status" value="1"/>
</dbReference>
<proteinExistence type="predicted"/>
<name>A3HRE2_9BACT</name>
<dbReference type="InterPro" id="IPR006094">
    <property type="entry name" value="Oxid_FAD_bind_N"/>
</dbReference>
<dbReference type="GO" id="GO:0016899">
    <property type="term" value="F:oxidoreductase activity, acting on the CH-OH group of donors, oxygen as acceptor"/>
    <property type="evidence" value="ECO:0007669"/>
    <property type="project" value="InterPro"/>
</dbReference>
<evidence type="ECO:0000313" key="2">
    <source>
        <dbReference type="EMBL" id="EAZ82410.1"/>
    </source>
</evidence>
<feature type="domain" description="FAD-binding PCMH-type" evidence="1">
    <location>
        <begin position="9"/>
        <end position="176"/>
    </location>
</feature>
<dbReference type="AlphaFoldDB" id="A3HRE2"/>
<gene>
    <name evidence="2" type="ORF">ALPR1_09355</name>
</gene>
<dbReference type="RefSeq" id="WP_008200073.1">
    <property type="nucleotide sequence ID" value="NZ_CM001023.1"/>
</dbReference>
<sequence length="435" mass="49238">MVKISNWGLYPKIDAQETSPASVSEIQKYLNEHQDFIPRGNGRCYGDSSLAKEICSTLKLNKFISFDKKEGIIQCESGVMLSDILKVAVQKKFFLPVTPGTKFITIGGAIASNVHGKNHHKEGAFSQFVLAFELLKEDGEILHCSREDNPDLFRKTIGGMGLTGVILTATIQLKPIETSYIRQKAIKASSIDELMDLFDQYQDYTYSVAWIDCLKSGKNMGRAILMLGEHASKEEIKGLNIKDPLSLHSEKQFKIPFSFPSFTLNSLTISIFNFLYYSKQQKKEVNNIIHYNPYFYPLDILSNWNLIYGKKGFVQYQFAIPFENGREGMKKILNKISESRTGSFLAVLKTFGEADEVSSSLSFPMKGYTLALDFKVNAKVLNLLEELDQIVLQYGGKLYLAKDSRMSKELFKKTYSLNFSHPVNFNSLQSRRLGI</sequence>
<dbReference type="Proteomes" id="UP000003919">
    <property type="component" value="Chromosome"/>
</dbReference>
<evidence type="ECO:0000259" key="1">
    <source>
        <dbReference type="PROSITE" id="PS51387"/>
    </source>
</evidence>
<dbReference type="Gene3D" id="3.30.465.10">
    <property type="match status" value="1"/>
</dbReference>
<dbReference type="EMBL" id="AAXU02000001">
    <property type="protein sequence ID" value="EAZ82410.1"/>
    <property type="molecule type" value="Genomic_DNA"/>
</dbReference>
<evidence type="ECO:0000313" key="3">
    <source>
        <dbReference type="Proteomes" id="UP000003919"/>
    </source>
</evidence>
<dbReference type="HOGENOM" id="CLU_032465_0_0_10"/>
<dbReference type="InterPro" id="IPR010031">
    <property type="entry name" value="FAD_lactone_oxidase-like"/>
</dbReference>
<keyword evidence="3" id="KW-1185">Reference proteome</keyword>
<comment type="caution">
    <text evidence="2">The sequence shown here is derived from an EMBL/GenBank/DDBJ whole genome shotgun (WGS) entry which is preliminary data.</text>
</comment>
<dbReference type="InterPro" id="IPR016166">
    <property type="entry name" value="FAD-bd_PCMH"/>
</dbReference>
<dbReference type="PROSITE" id="PS51387">
    <property type="entry name" value="FAD_PCMH"/>
    <property type="match status" value="1"/>
</dbReference>
<organism evidence="2 3">
    <name type="scientific">Algoriphagus machipongonensis</name>
    <dbReference type="NCBI Taxonomy" id="388413"/>
    <lineage>
        <taxon>Bacteria</taxon>
        <taxon>Pseudomonadati</taxon>
        <taxon>Bacteroidota</taxon>
        <taxon>Cytophagia</taxon>
        <taxon>Cytophagales</taxon>
        <taxon>Cyclobacteriaceae</taxon>
        <taxon>Algoriphagus</taxon>
    </lineage>
</organism>
<dbReference type="STRING" id="388413.ALPR1_09355"/>
<dbReference type="eggNOG" id="COG0277">
    <property type="taxonomic scope" value="Bacteria"/>
</dbReference>
<dbReference type="PANTHER" id="PTHR43762">
    <property type="entry name" value="L-GULONOLACTONE OXIDASE"/>
    <property type="match status" value="1"/>
</dbReference>
<reference evidence="2 3" key="1">
    <citation type="journal article" date="2011" name="J. Bacteriol.">
        <title>Complete genome sequence of Algoriphagus sp. PR1, bacterial prey of a colony-forming choanoflagellate.</title>
        <authorList>
            <person name="Alegado R.A."/>
            <person name="Ferriera S."/>
            <person name="Nusbaum C."/>
            <person name="Young S.K."/>
            <person name="Zeng Q."/>
            <person name="Imamovic A."/>
            <person name="Fairclough S.R."/>
            <person name="King N."/>
        </authorList>
    </citation>
    <scope>NUCLEOTIDE SEQUENCE [LARGE SCALE GENOMIC DNA]</scope>
    <source>
        <strain evidence="2 3">PR1</strain>
    </source>
</reference>
<dbReference type="InterPro" id="IPR036318">
    <property type="entry name" value="FAD-bd_PCMH-like_sf"/>
</dbReference>
<protein>
    <submittedName>
        <fullName evidence="2">Oxidoreductase, FAD-binding</fullName>
    </submittedName>
</protein>
<accession>A3HRE2</accession>
<dbReference type="OrthoDB" id="545125at2"/>
<dbReference type="Pfam" id="PF01565">
    <property type="entry name" value="FAD_binding_4"/>
    <property type="match status" value="1"/>
</dbReference>
<dbReference type="GO" id="GO:0071949">
    <property type="term" value="F:FAD binding"/>
    <property type="evidence" value="ECO:0007669"/>
    <property type="project" value="InterPro"/>
</dbReference>
<dbReference type="EMBL" id="CM001023">
    <property type="protein sequence ID" value="EAZ82410.1"/>
    <property type="molecule type" value="Genomic_DNA"/>
</dbReference>
<dbReference type="InterPro" id="IPR016169">
    <property type="entry name" value="FAD-bd_PCMH_sub2"/>
</dbReference>
<dbReference type="PANTHER" id="PTHR43762:SF1">
    <property type="entry name" value="D-ARABINONO-1,4-LACTONE OXIDASE"/>
    <property type="match status" value="1"/>
</dbReference>